<proteinExistence type="inferred from homology"/>
<dbReference type="PANTHER" id="PTHR30024">
    <property type="entry name" value="ALIPHATIC SULFONATES-BINDING PROTEIN-RELATED"/>
    <property type="match status" value="1"/>
</dbReference>
<dbReference type="Gene3D" id="3.40.190.10">
    <property type="entry name" value="Periplasmic binding protein-like II"/>
    <property type="match status" value="2"/>
</dbReference>
<evidence type="ECO:0000256" key="1">
    <source>
        <dbReference type="ARBA" id="ARBA00004418"/>
    </source>
</evidence>
<evidence type="ECO:0000256" key="2">
    <source>
        <dbReference type="ARBA" id="ARBA00010742"/>
    </source>
</evidence>
<protein>
    <recommendedName>
        <fullName evidence="4">SsuA/THI5-like domain-containing protein</fullName>
    </recommendedName>
</protein>
<evidence type="ECO:0000313" key="5">
    <source>
        <dbReference type="EMBL" id="KAE8129751.1"/>
    </source>
</evidence>
<dbReference type="InterPro" id="IPR015168">
    <property type="entry name" value="SsuA/THI5"/>
</dbReference>
<reference evidence="5 6" key="1">
    <citation type="submission" date="2018-04" db="EMBL/GenBank/DDBJ databases">
        <authorList>
            <person name="Eckel V.P."/>
            <person name="Vogel R.F."/>
        </authorList>
    </citation>
    <scope>NUCLEOTIDE SEQUENCE [LARGE SCALE GENOMIC DNA]</scope>
    <source>
        <strain evidence="6">TMW 2.1764</strain>
    </source>
</reference>
<comment type="similarity">
    <text evidence="2">Belongs to the bacterial solute-binding protein SsuA/TauA family.</text>
</comment>
<dbReference type="Pfam" id="PF09084">
    <property type="entry name" value="NMT1"/>
    <property type="match status" value="1"/>
</dbReference>
<dbReference type="PANTHER" id="PTHR30024:SF47">
    <property type="entry name" value="TAURINE-BINDING PERIPLASMIC PROTEIN"/>
    <property type="match status" value="1"/>
</dbReference>
<dbReference type="GO" id="GO:0042918">
    <property type="term" value="P:alkanesulfonate transmembrane transport"/>
    <property type="evidence" value="ECO:0007669"/>
    <property type="project" value="TreeGrafter"/>
</dbReference>
<keyword evidence="3" id="KW-0732">Signal</keyword>
<accession>A0A5N6S163</accession>
<evidence type="ECO:0000256" key="3">
    <source>
        <dbReference type="ARBA" id="ARBA00022729"/>
    </source>
</evidence>
<gene>
    <name evidence="5" type="ORF">DDE84_02870</name>
</gene>
<evidence type="ECO:0000259" key="4">
    <source>
        <dbReference type="Pfam" id="PF09084"/>
    </source>
</evidence>
<dbReference type="SUPFAM" id="SSF53850">
    <property type="entry name" value="Periplasmic binding protein-like II"/>
    <property type="match status" value="1"/>
</dbReference>
<sequence length="370" mass="39139">MLFRQIPVLAISIPGMHQTPFPQHPTQGALVNRHIRRIFITAIAAAASISLAACGGSSSSSASSSGTKTVTIRVQSESSIAAEPLYLGVEHGFFKAEGLDVKIVDLPDVSSAIAATQSGNLELAFDTTIGVLQSARQGVKLTMVAPSDGINPKAADAPLDQQRNYTSVGVYTSKGSGITDMKGLKNATIAVPQLKAQPDATITSVLHEAGVDTKGIKWLSLGFVPALTALKSNQVDAAFLASPFTLQADQAGLKRVMNPSAVFFPKGSATSAWVASQSWAKKNPDTVKRFQRAIAKSAQYANDHIDEAKAHVIKRTGSKVDPKDMPHSYWPSTIDKGQLTQVDQKLVDIGFFPKPINTSTLITPPAAGIQ</sequence>
<dbReference type="Proteomes" id="UP000325415">
    <property type="component" value="Unassembled WGS sequence"/>
</dbReference>
<dbReference type="EMBL" id="QDAG01000002">
    <property type="protein sequence ID" value="KAE8129751.1"/>
    <property type="molecule type" value="Genomic_DNA"/>
</dbReference>
<keyword evidence="6" id="KW-1185">Reference proteome</keyword>
<feature type="domain" description="SsuA/THI5-like" evidence="4">
    <location>
        <begin position="84"/>
        <end position="308"/>
    </location>
</feature>
<dbReference type="AlphaFoldDB" id="A0A5N6S163"/>
<comment type="subcellular location">
    <subcellularLocation>
        <location evidence="1">Periplasm</location>
    </subcellularLocation>
</comment>
<dbReference type="GO" id="GO:0042597">
    <property type="term" value="C:periplasmic space"/>
    <property type="evidence" value="ECO:0007669"/>
    <property type="project" value="UniProtKB-SubCell"/>
</dbReference>
<comment type="caution">
    <text evidence="5">The sequence shown here is derived from an EMBL/GenBank/DDBJ whole genome shotgun (WGS) entry which is preliminary data.</text>
</comment>
<evidence type="ECO:0000313" key="6">
    <source>
        <dbReference type="Proteomes" id="UP000325415"/>
    </source>
</evidence>
<name>A0A5N6S163_9BIFI</name>
<organism evidence="5 6">
    <name type="scientific">Bifidobacterium tibiigranuli</name>
    <dbReference type="NCBI Taxonomy" id="2172043"/>
    <lineage>
        <taxon>Bacteria</taxon>
        <taxon>Bacillati</taxon>
        <taxon>Actinomycetota</taxon>
        <taxon>Actinomycetes</taxon>
        <taxon>Bifidobacteriales</taxon>
        <taxon>Bifidobacteriaceae</taxon>
        <taxon>Bifidobacterium</taxon>
    </lineage>
</organism>